<feature type="compositionally biased region" description="Basic and acidic residues" evidence="1">
    <location>
        <begin position="54"/>
        <end position="66"/>
    </location>
</feature>
<feature type="region of interest" description="Disordered" evidence="1">
    <location>
        <begin position="1"/>
        <end position="82"/>
    </location>
</feature>
<name>A0ABN1ZU49_9MICO</name>
<accession>A0ABN1ZU49</accession>
<evidence type="ECO:0000313" key="2">
    <source>
        <dbReference type="EMBL" id="GAA1504600.1"/>
    </source>
</evidence>
<evidence type="ECO:0000313" key="3">
    <source>
        <dbReference type="Proteomes" id="UP001500177"/>
    </source>
</evidence>
<protein>
    <submittedName>
        <fullName evidence="2">Uncharacterized protein</fullName>
    </submittedName>
</protein>
<dbReference type="Proteomes" id="UP001500177">
    <property type="component" value="Unassembled WGS sequence"/>
</dbReference>
<keyword evidence="3" id="KW-1185">Reference proteome</keyword>
<dbReference type="EMBL" id="BAAALX010000001">
    <property type="protein sequence ID" value="GAA1504600.1"/>
    <property type="molecule type" value="Genomic_DNA"/>
</dbReference>
<evidence type="ECO:0000256" key="1">
    <source>
        <dbReference type="SAM" id="MobiDB-lite"/>
    </source>
</evidence>
<feature type="compositionally biased region" description="Basic and acidic residues" evidence="1">
    <location>
        <begin position="73"/>
        <end position="82"/>
    </location>
</feature>
<gene>
    <name evidence="2" type="ORF">GCM10009690_04180</name>
</gene>
<proteinExistence type="predicted"/>
<comment type="caution">
    <text evidence="2">The sequence shown here is derived from an EMBL/GenBank/DDBJ whole genome shotgun (WGS) entry which is preliminary data.</text>
</comment>
<organism evidence="2 3">
    <name type="scientific">Brevibacterium permense</name>
    <dbReference type="NCBI Taxonomy" id="234834"/>
    <lineage>
        <taxon>Bacteria</taxon>
        <taxon>Bacillati</taxon>
        <taxon>Actinomycetota</taxon>
        <taxon>Actinomycetes</taxon>
        <taxon>Micrococcales</taxon>
        <taxon>Brevibacteriaceae</taxon>
        <taxon>Brevibacterium</taxon>
    </lineage>
</organism>
<reference evidence="2 3" key="1">
    <citation type="journal article" date="2019" name="Int. J. Syst. Evol. Microbiol.">
        <title>The Global Catalogue of Microorganisms (GCM) 10K type strain sequencing project: providing services to taxonomists for standard genome sequencing and annotation.</title>
        <authorList>
            <consortium name="The Broad Institute Genomics Platform"/>
            <consortium name="The Broad Institute Genome Sequencing Center for Infectious Disease"/>
            <person name="Wu L."/>
            <person name="Ma J."/>
        </authorList>
    </citation>
    <scope>NUCLEOTIDE SEQUENCE [LARGE SCALE GENOMIC DNA]</scope>
    <source>
        <strain evidence="2 3">JCM 13318</strain>
    </source>
</reference>
<feature type="compositionally biased region" description="Basic and acidic residues" evidence="1">
    <location>
        <begin position="1"/>
        <end position="12"/>
    </location>
</feature>
<sequence>MAEAQRRQRTDADAVLVEPGGQADAIGEGQSHHLDGPDGAAGADEAEQTPEQGDGVKEPQGGEREVMGPFGIHRNEEKSEDQ</sequence>